<protein>
    <submittedName>
        <fullName evidence="1">Uncharacterized protein</fullName>
    </submittedName>
</protein>
<dbReference type="Proteomes" id="UP000049495">
    <property type="component" value="Unassembled WGS sequence"/>
</dbReference>
<evidence type="ECO:0000313" key="4">
    <source>
        <dbReference type="Proteomes" id="UP000049495"/>
    </source>
</evidence>
<dbReference type="Proteomes" id="UP000049077">
    <property type="component" value="Unassembled WGS sequence"/>
</dbReference>
<evidence type="ECO:0000313" key="2">
    <source>
        <dbReference type="EMBL" id="CDT72952.1"/>
    </source>
</evidence>
<dbReference type="EMBL" id="CCJV01000021">
    <property type="protein sequence ID" value="CDS95702.1"/>
    <property type="molecule type" value="Genomic_DNA"/>
</dbReference>
<evidence type="ECO:0000313" key="1">
    <source>
        <dbReference type="EMBL" id="CDS95702.1"/>
    </source>
</evidence>
<reference evidence="1 3" key="2">
    <citation type="submission" date="2014-06" db="EMBL/GenBank/DDBJ databases">
        <authorList>
            <person name="Le Roux F."/>
        </authorList>
    </citation>
    <scope>NUCLEOTIDE SEQUENCE</scope>
    <source>
        <strain evidence="2 3">J5-4</strain>
        <strain evidence="1">J5-5</strain>
    </source>
</reference>
<name>A0A822MMR4_9VIBR</name>
<comment type="caution">
    <text evidence="1">The sequence shown here is derived from an EMBL/GenBank/DDBJ whole genome shotgun (WGS) entry which is preliminary data.</text>
</comment>
<proteinExistence type="predicted"/>
<reference evidence="4" key="1">
    <citation type="submission" date="2014-06" db="EMBL/GenBank/DDBJ databases">
        <authorList>
            <person name="Le Roux Frederique"/>
        </authorList>
    </citation>
    <scope>NUCLEOTIDE SEQUENCE [LARGE SCALE GENOMIC DNA]</scope>
    <source>
        <strain evidence="4">J5-5</strain>
    </source>
</reference>
<sequence>MILFVHFYDLGNQMSLPILGSYVIDRMQIWVGDLSIDLGKSWLVSH</sequence>
<accession>A0A822MMR4</accession>
<dbReference type="EMBL" id="CCJX01000177">
    <property type="protein sequence ID" value="CDT72952.1"/>
    <property type="molecule type" value="Genomic_DNA"/>
</dbReference>
<keyword evidence="3" id="KW-1185">Reference proteome</keyword>
<organism evidence="1 4">
    <name type="scientific">Vibrio crassostreae</name>
    <dbReference type="NCBI Taxonomy" id="246167"/>
    <lineage>
        <taxon>Bacteria</taxon>
        <taxon>Pseudomonadati</taxon>
        <taxon>Pseudomonadota</taxon>
        <taxon>Gammaproteobacteria</taxon>
        <taxon>Vibrionales</taxon>
        <taxon>Vibrionaceae</taxon>
        <taxon>Vibrio</taxon>
    </lineage>
</organism>
<evidence type="ECO:0000313" key="3">
    <source>
        <dbReference type="Proteomes" id="UP000049077"/>
    </source>
</evidence>
<dbReference type="AlphaFoldDB" id="A0A822MMR4"/>
<gene>
    <name evidence="2" type="ORF">VCR4J5_880005</name>
    <name evidence="1" type="ORF">VCR5J5_1170004</name>
</gene>